<dbReference type="GO" id="GO:0032259">
    <property type="term" value="P:methylation"/>
    <property type="evidence" value="ECO:0007669"/>
    <property type="project" value="UniProtKB-KW"/>
</dbReference>
<dbReference type="Gene3D" id="3.40.50.150">
    <property type="entry name" value="Vaccinia Virus protein VP39"/>
    <property type="match status" value="1"/>
</dbReference>
<dbReference type="STRING" id="936155.HFELIS_10100"/>
<dbReference type="Proteomes" id="UP000007934">
    <property type="component" value="Chromosome"/>
</dbReference>
<protein>
    <submittedName>
        <fullName evidence="4">Biotin synthesis protein</fullName>
    </submittedName>
</protein>
<evidence type="ECO:0000313" key="5">
    <source>
        <dbReference type="Proteomes" id="UP000007934"/>
    </source>
</evidence>
<gene>
    <name evidence="4" type="primary">bioC</name>
    <name evidence="4" type="ordered locus">Hfelis_10100</name>
</gene>
<dbReference type="GO" id="GO:0008168">
    <property type="term" value="F:methyltransferase activity"/>
    <property type="evidence" value="ECO:0007669"/>
    <property type="project" value="UniProtKB-KW"/>
</dbReference>
<dbReference type="PANTHER" id="PTHR43861">
    <property type="entry name" value="TRANS-ACONITATE 2-METHYLTRANSFERASE-RELATED"/>
    <property type="match status" value="1"/>
</dbReference>
<accession>E7ACX6</accession>
<dbReference type="GeneID" id="36134275"/>
<name>E7ACX6_HELFC</name>
<evidence type="ECO:0000313" key="4">
    <source>
        <dbReference type="EMBL" id="CBY83094.1"/>
    </source>
</evidence>
<evidence type="ECO:0000256" key="1">
    <source>
        <dbReference type="ARBA" id="ARBA00022603"/>
    </source>
</evidence>
<dbReference type="CDD" id="cd02440">
    <property type="entry name" value="AdoMet_MTases"/>
    <property type="match status" value="1"/>
</dbReference>
<dbReference type="HOGENOM" id="CLU_046586_5_0_7"/>
<evidence type="ECO:0000259" key="3">
    <source>
        <dbReference type="Pfam" id="PF13649"/>
    </source>
</evidence>
<dbReference type="SUPFAM" id="SSF53335">
    <property type="entry name" value="S-adenosyl-L-methionine-dependent methyltransferases"/>
    <property type="match status" value="1"/>
</dbReference>
<dbReference type="EMBL" id="FQ670179">
    <property type="protein sequence ID" value="CBY83094.1"/>
    <property type="molecule type" value="Genomic_DNA"/>
</dbReference>
<dbReference type="InterPro" id="IPR041698">
    <property type="entry name" value="Methyltransf_25"/>
</dbReference>
<dbReference type="KEGG" id="hfe:HFELIS_10100"/>
<dbReference type="RefSeq" id="WP_013469460.1">
    <property type="nucleotide sequence ID" value="NC_014810.2"/>
</dbReference>
<dbReference type="AlphaFoldDB" id="E7ACX6"/>
<dbReference type="OrthoDB" id="5323359at2"/>
<proteinExistence type="predicted"/>
<dbReference type="eggNOG" id="COG0500">
    <property type="taxonomic scope" value="Bacteria"/>
</dbReference>
<feature type="domain" description="Methyltransferase" evidence="3">
    <location>
        <begin position="43"/>
        <end position="129"/>
    </location>
</feature>
<organism evidence="4 5">
    <name type="scientific">Helicobacter felis (strain ATCC 49179 / CCUG 28539 / NCTC 12436 / CS1)</name>
    <dbReference type="NCBI Taxonomy" id="936155"/>
    <lineage>
        <taxon>Bacteria</taxon>
        <taxon>Pseudomonadati</taxon>
        <taxon>Campylobacterota</taxon>
        <taxon>Epsilonproteobacteria</taxon>
        <taxon>Campylobacterales</taxon>
        <taxon>Helicobacteraceae</taxon>
        <taxon>Helicobacter</taxon>
    </lineage>
</organism>
<sequence>MQVKTIRHSFNKAAKTYARYARVQQRVIQHLLKECSPGFYERILDLGCGEGGVLRELENFKISTAEFIGVDKALGMLQEHPREGVGAHRVRLVHADFEQVDLSASLCIAASSLQWAQNLEKLCAQLAKHCDHIALALHTNASLKELHTFLGTPSPLRSKAEILKILQTHFAGFQSKIWIEKFQENFNTRAEFLAHLKHTGLLGGGLDFKRAKALRLHAPYTLLSYEVVMLVGQSKKGH</sequence>
<dbReference type="Pfam" id="PF13649">
    <property type="entry name" value="Methyltransf_25"/>
    <property type="match status" value="1"/>
</dbReference>
<keyword evidence="5" id="KW-1185">Reference proteome</keyword>
<dbReference type="InterPro" id="IPR029063">
    <property type="entry name" value="SAM-dependent_MTases_sf"/>
</dbReference>
<keyword evidence="2" id="KW-0808">Transferase</keyword>
<evidence type="ECO:0000256" key="2">
    <source>
        <dbReference type="ARBA" id="ARBA00022679"/>
    </source>
</evidence>
<dbReference type="PANTHER" id="PTHR43861:SF1">
    <property type="entry name" value="TRANS-ACONITATE 2-METHYLTRANSFERASE"/>
    <property type="match status" value="1"/>
</dbReference>
<keyword evidence="1" id="KW-0489">Methyltransferase</keyword>
<reference evidence="4 5" key="1">
    <citation type="journal article" date="2011" name="Genome Biol. Evol.">
        <title>Comparative whole genome sequence analysis of the carcinogenic bacterial model pathogen Helicobacter felis.</title>
        <authorList>
            <person name="Arnold I.C."/>
            <person name="Zigova Z."/>
            <person name="Holden M."/>
            <person name="Lawley T.D."/>
            <person name="Rad R."/>
            <person name="Dougan G."/>
            <person name="Falkow S."/>
            <person name="Bentley S.D."/>
            <person name="Muller A."/>
        </authorList>
    </citation>
    <scope>NUCLEOTIDE SEQUENCE [LARGE SCALE GENOMIC DNA]</scope>
    <source>
        <strain evidence="5">ATCC 49179 / CCUG 28539 / NCTC 12436 / CS1</strain>
    </source>
</reference>